<organism evidence="2 3">
    <name type="scientific">Diploscapter pachys</name>
    <dbReference type="NCBI Taxonomy" id="2018661"/>
    <lineage>
        <taxon>Eukaryota</taxon>
        <taxon>Metazoa</taxon>
        <taxon>Ecdysozoa</taxon>
        <taxon>Nematoda</taxon>
        <taxon>Chromadorea</taxon>
        <taxon>Rhabditida</taxon>
        <taxon>Rhabditina</taxon>
        <taxon>Rhabditomorpha</taxon>
        <taxon>Rhabditoidea</taxon>
        <taxon>Rhabditidae</taxon>
        <taxon>Diploscapter</taxon>
    </lineage>
</organism>
<dbReference type="Proteomes" id="UP000218231">
    <property type="component" value="Unassembled WGS sequence"/>
</dbReference>
<keyword evidence="3" id="KW-1185">Reference proteome</keyword>
<proteinExistence type="predicted"/>
<gene>
    <name evidence="2" type="ORF">WR25_21190</name>
</gene>
<evidence type="ECO:0000313" key="3">
    <source>
        <dbReference type="Proteomes" id="UP000218231"/>
    </source>
</evidence>
<comment type="caution">
    <text evidence="2">The sequence shown here is derived from an EMBL/GenBank/DDBJ whole genome shotgun (WGS) entry which is preliminary data.</text>
</comment>
<sequence>MGQRKHGKASGLVFSFSFSSSCSFRILLGKARDSSLTLGDVLNVPECAAESMHHERMAGGGESGVAPEGHQPKWTRTEQGGDRNGRTSEQRLPINERIRD</sequence>
<accession>A0A2A2LD00</accession>
<feature type="compositionally biased region" description="Basic and acidic residues" evidence="1">
    <location>
        <begin position="75"/>
        <end position="100"/>
    </location>
</feature>
<dbReference type="EMBL" id="LIAE01006889">
    <property type="protein sequence ID" value="PAV84092.1"/>
    <property type="molecule type" value="Genomic_DNA"/>
</dbReference>
<dbReference type="PROSITE" id="PS51257">
    <property type="entry name" value="PROKAR_LIPOPROTEIN"/>
    <property type="match status" value="1"/>
</dbReference>
<dbReference type="AlphaFoldDB" id="A0A2A2LD00"/>
<name>A0A2A2LD00_9BILA</name>
<feature type="region of interest" description="Disordered" evidence="1">
    <location>
        <begin position="52"/>
        <end position="100"/>
    </location>
</feature>
<evidence type="ECO:0000313" key="2">
    <source>
        <dbReference type="EMBL" id="PAV84092.1"/>
    </source>
</evidence>
<protein>
    <submittedName>
        <fullName evidence="2">Uncharacterized protein</fullName>
    </submittedName>
</protein>
<reference evidence="2 3" key="1">
    <citation type="journal article" date="2017" name="Curr. Biol.">
        <title>Genome architecture and evolution of a unichromosomal asexual nematode.</title>
        <authorList>
            <person name="Fradin H."/>
            <person name="Zegar C."/>
            <person name="Gutwein M."/>
            <person name="Lucas J."/>
            <person name="Kovtun M."/>
            <person name="Corcoran D."/>
            <person name="Baugh L.R."/>
            <person name="Kiontke K."/>
            <person name="Gunsalus K."/>
            <person name="Fitch D.H."/>
            <person name="Piano F."/>
        </authorList>
    </citation>
    <scope>NUCLEOTIDE SEQUENCE [LARGE SCALE GENOMIC DNA]</scope>
    <source>
        <strain evidence="2">PF1309</strain>
    </source>
</reference>
<evidence type="ECO:0000256" key="1">
    <source>
        <dbReference type="SAM" id="MobiDB-lite"/>
    </source>
</evidence>